<dbReference type="AlphaFoldDB" id="A0ABD2BIY3"/>
<evidence type="ECO:0000313" key="1">
    <source>
        <dbReference type="EMBL" id="KAL2732378.1"/>
    </source>
</evidence>
<name>A0ABD2BIY3_VESMC</name>
<dbReference type="Proteomes" id="UP001607303">
    <property type="component" value="Unassembled WGS sequence"/>
</dbReference>
<reference evidence="1 2" key="1">
    <citation type="journal article" date="2024" name="Ann. Entomol. Soc. Am.">
        <title>Genomic analyses of the southern and eastern yellowjacket wasps (Hymenoptera: Vespidae) reveal evolutionary signatures of social life.</title>
        <authorList>
            <person name="Catto M.A."/>
            <person name="Caine P.B."/>
            <person name="Orr S.E."/>
            <person name="Hunt B.G."/>
            <person name="Goodisman M.A.D."/>
        </authorList>
    </citation>
    <scope>NUCLEOTIDE SEQUENCE [LARGE SCALE GENOMIC DNA]</scope>
    <source>
        <strain evidence="1">232</strain>
        <tissue evidence="1">Head and thorax</tissue>
    </source>
</reference>
<keyword evidence="2" id="KW-1185">Reference proteome</keyword>
<protein>
    <submittedName>
        <fullName evidence="1">Uncharacterized protein</fullName>
    </submittedName>
</protein>
<sequence length="77" mass="9095">MLNNKDILVIINSLTGFQYSLDLFDSIVFLCIAWEYEILALSELVIWYFYIRETIIQSCEKAYCQNVLLTKYDAFHA</sequence>
<accession>A0ABD2BIY3</accession>
<gene>
    <name evidence="1" type="ORF">V1477_014619</name>
</gene>
<comment type="caution">
    <text evidence="1">The sequence shown here is derived from an EMBL/GenBank/DDBJ whole genome shotgun (WGS) entry which is preliminary data.</text>
</comment>
<evidence type="ECO:0000313" key="2">
    <source>
        <dbReference type="Proteomes" id="UP001607303"/>
    </source>
</evidence>
<organism evidence="1 2">
    <name type="scientific">Vespula maculifrons</name>
    <name type="common">Eastern yellow jacket</name>
    <name type="synonym">Wasp</name>
    <dbReference type="NCBI Taxonomy" id="7453"/>
    <lineage>
        <taxon>Eukaryota</taxon>
        <taxon>Metazoa</taxon>
        <taxon>Ecdysozoa</taxon>
        <taxon>Arthropoda</taxon>
        <taxon>Hexapoda</taxon>
        <taxon>Insecta</taxon>
        <taxon>Pterygota</taxon>
        <taxon>Neoptera</taxon>
        <taxon>Endopterygota</taxon>
        <taxon>Hymenoptera</taxon>
        <taxon>Apocrita</taxon>
        <taxon>Aculeata</taxon>
        <taxon>Vespoidea</taxon>
        <taxon>Vespidae</taxon>
        <taxon>Vespinae</taxon>
        <taxon>Vespula</taxon>
    </lineage>
</organism>
<proteinExistence type="predicted"/>
<dbReference type="EMBL" id="JAYRBN010000075">
    <property type="protein sequence ID" value="KAL2732378.1"/>
    <property type="molecule type" value="Genomic_DNA"/>
</dbReference>